<sequence length="137" mass="14533">MKSTARDVPTRTQRTDLQHHLDALGKDLVGIRSAVVASVDGFAIAHASVSQVSEEKLAAMTSSMLALASAIGRELAMGRLQTLMLDADIGKVLMLTIDTPREPLLLMVACSQKSVMGKVLWAARECAKEISATLSAA</sequence>
<protein>
    <recommendedName>
        <fullName evidence="1">Roadblock/LAMTOR2 domain-containing protein</fullName>
    </recommendedName>
</protein>
<evidence type="ECO:0000313" key="5">
    <source>
        <dbReference type="Proteomes" id="UP000560000"/>
    </source>
</evidence>
<feature type="domain" description="Roadblock/LAMTOR2" evidence="1">
    <location>
        <begin position="17"/>
        <end position="109"/>
    </location>
</feature>
<comment type="caution">
    <text evidence="2">The sequence shown here is derived from an EMBL/GenBank/DDBJ whole genome shotgun (WGS) entry which is preliminary data.</text>
</comment>
<keyword evidence="4" id="KW-1185">Reference proteome</keyword>
<reference evidence="2 4" key="1">
    <citation type="submission" date="2014-09" db="EMBL/GenBank/DDBJ databases">
        <title>Xanthomonadaceae 3.5X direct submission.</title>
        <authorList>
            <person name="Fang T."/>
            <person name="Wang H."/>
        </authorList>
    </citation>
    <scope>NUCLEOTIDE SEQUENCE [LARGE SCALE GENOMIC DNA]</scope>
    <source>
        <strain evidence="2 4">3.5X</strain>
    </source>
</reference>
<dbReference type="HOGENOM" id="CLU_153925_0_0_6"/>
<dbReference type="STRING" id="1543381.LF63_0109090"/>
<dbReference type="InterPro" id="IPR004942">
    <property type="entry name" value="Roadblock/LAMTOR2_dom"/>
</dbReference>
<evidence type="ECO:0000313" key="4">
    <source>
        <dbReference type="Proteomes" id="UP000029708"/>
    </source>
</evidence>
<dbReference type="Proteomes" id="UP000560000">
    <property type="component" value="Unassembled WGS sequence"/>
</dbReference>
<reference evidence="3 5" key="2">
    <citation type="submission" date="2020-08" db="EMBL/GenBank/DDBJ databases">
        <title>Genomic Encyclopedia of Type Strains, Phase IV (KMG-IV): sequencing the most valuable type-strain genomes for metagenomic binning, comparative biology and taxonomic classification.</title>
        <authorList>
            <person name="Goeker M."/>
        </authorList>
    </citation>
    <scope>NUCLEOTIDE SEQUENCE [LARGE SCALE GENOMIC DNA]</scope>
    <source>
        <strain evidence="3 5">DSM 107085</strain>
    </source>
</reference>
<dbReference type="Gene3D" id="3.30.450.30">
    <property type="entry name" value="Dynein light chain 2a, cytoplasmic"/>
    <property type="match status" value="1"/>
</dbReference>
<dbReference type="SUPFAM" id="SSF103196">
    <property type="entry name" value="Roadblock/LC7 domain"/>
    <property type="match status" value="1"/>
</dbReference>
<evidence type="ECO:0000313" key="2">
    <source>
        <dbReference type="EMBL" id="KGI77490.1"/>
    </source>
</evidence>
<evidence type="ECO:0000313" key="3">
    <source>
        <dbReference type="EMBL" id="MBB6183051.1"/>
    </source>
</evidence>
<dbReference type="Pfam" id="PF03259">
    <property type="entry name" value="Robl_LC7"/>
    <property type="match status" value="1"/>
</dbReference>
<dbReference type="EMBL" id="JACHET010000001">
    <property type="protein sequence ID" value="MBB6183051.1"/>
    <property type="molecule type" value="Genomic_DNA"/>
</dbReference>
<dbReference type="OrthoDB" id="5953990at2"/>
<dbReference type="EMBL" id="JROI01000011">
    <property type="protein sequence ID" value="KGI77490.1"/>
    <property type="molecule type" value="Genomic_DNA"/>
</dbReference>
<accession>A0A099CWX6</accession>
<dbReference type="SMART" id="SM00960">
    <property type="entry name" value="Robl_LC7"/>
    <property type="match status" value="1"/>
</dbReference>
<name>A0A099CWX6_9GAMM</name>
<dbReference type="Proteomes" id="UP000029708">
    <property type="component" value="Unassembled WGS sequence"/>
</dbReference>
<dbReference type="AlphaFoldDB" id="A0A099CWX6"/>
<dbReference type="RefSeq" id="WP_043101176.1">
    <property type="nucleotide sequence ID" value="NZ_JACHET010000001.1"/>
</dbReference>
<proteinExistence type="predicted"/>
<gene>
    <name evidence="3" type="ORF">HNQ86_000396</name>
    <name evidence="2" type="ORF">LF63_0109090</name>
</gene>
<evidence type="ECO:0000259" key="1">
    <source>
        <dbReference type="SMART" id="SM00960"/>
    </source>
</evidence>
<organism evidence="2 4">
    <name type="scientific">Oleiagrimonas soli</name>
    <dbReference type="NCBI Taxonomy" id="1543381"/>
    <lineage>
        <taxon>Bacteria</taxon>
        <taxon>Pseudomonadati</taxon>
        <taxon>Pseudomonadota</taxon>
        <taxon>Gammaproteobacteria</taxon>
        <taxon>Lysobacterales</taxon>
        <taxon>Rhodanobacteraceae</taxon>
        <taxon>Oleiagrimonas</taxon>
    </lineage>
</organism>